<evidence type="ECO:0000313" key="2">
    <source>
        <dbReference type="Proteomes" id="UP001576774"/>
    </source>
</evidence>
<gene>
    <name evidence="1" type="ORF">ACE1CC_31380</name>
</gene>
<evidence type="ECO:0000313" key="1">
    <source>
        <dbReference type="EMBL" id="MFB2881379.1"/>
    </source>
</evidence>
<reference evidence="1 2" key="1">
    <citation type="submission" date="2024-09" db="EMBL/GenBank/DDBJ databases">
        <title>Floridaenema gen nov. (Aerosakkonemataceae, Aerosakkonematales ord. nov., Cyanobacteria) from benthic tropical and subtropical fresh waters, with the description of four new species.</title>
        <authorList>
            <person name="Moretto J.A."/>
            <person name="Berthold D.E."/>
            <person name="Lefler F.W."/>
            <person name="Huang I.-S."/>
            <person name="Laughinghouse H. IV."/>
        </authorList>
    </citation>
    <scope>NUCLEOTIDE SEQUENCE [LARGE SCALE GENOMIC DNA]</scope>
    <source>
        <strain evidence="1 2">BLCC-F46</strain>
    </source>
</reference>
<dbReference type="Proteomes" id="UP001576774">
    <property type="component" value="Unassembled WGS sequence"/>
</dbReference>
<evidence type="ECO:0008006" key="3">
    <source>
        <dbReference type="Google" id="ProtNLM"/>
    </source>
</evidence>
<organism evidence="1 2">
    <name type="scientific">Floridaenema aerugineum BLCC-F46</name>
    <dbReference type="NCBI Taxonomy" id="3153654"/>
    <lineage>
        <taxon>Bacteria</taxon>
        <taxon>Bacillati</taxon>
        <taxon>Cyanobacteriota</taxon>
        <taxon>Cyanophyceae</taxon>
        <taxon>Oscillatoriophycideae</taxon>
        <taxon>Aerosakkonematales</taxon>
        <taxon>Aerosakkonemataceae</taxon>
        <taxon>Floridanema</taxon>
        <taxon>Floridanema aerugineum</taxon>
    </lineage>
</organism>
<comment type="caution">
    <text evidence="1">The sequence shown here is derived from an EMBL/GenBank/DDBJ whole genome shotgun (WGS) entry which is preliminary data.</text>
</comment>
<dbReference type="RefSeq" id="WP_413274359.1">
    <property type="nucleotide sequence ID" value="NZ_JBHFNQ010000220.1"/>
</dbReference>
<accession>A0ABV4XEZ2</accession>
<proteinExistence type="predicted"/>
<keyword evidence="2" id="KW-1185">Reference proteome</keyword>
<name>A0ABV4XEZ2_9CYAN</name>
<protein>
    <recommendedName>
        <fullName evidence="3">PsbP C-terminal domain-containing protein</fullName>
    </recommendedName>
</protein>
<dbReference type="EMBL" id="JBHFNQ010000220">
    <property type="protein sequence ID" value="MFB2881379.1"/>
    <property type="molecule type" value="Genomic_DNA"/>
</dbReference>
<sequence>MKLKTLAIITLATPLWLLIPLRAESLVQFQQPVLLTQEASWNEFSSEKGRFAISMPGTPQEERETNQDGSIEYSFSLASDNAAFLIHYSDIPNIEKLSKEAIAKLLDSAPNDFAEGANAKLTKAKDVSLDGYPGKEFEFIVSEELNGKGRVYLVKERLYIVVVMATQPDTLQKFLDSFRLI</sequence>